<gene>
    <name evidence="2" type="ORF">V0R53_01820</name>
</gene>
<evidence type="ECO:0000256" key="1">
    <source>
        <dbReference type="SAM" id="MobiDB-lite"/>
    </source>
</evidence>
<dbReference type="EMBL" id="JAZDQP010000001">
    <property type="protein sequence ID" value="MEE1865124.1"/>
    <property type="molecule type" value="Genomic_DNA"/>
</dbReference>
<evidence type="ECO:0000313" key="3">
    <source>
        <dbReference type="Proteomes" id="UP001307839"/>
    </source>
</evidence>
<protein>
    <submittedName>
        <fullName evidence="2">Uncharacterized protein</fullName>
    </submittedName>
</protein>
<keyword evidence="3" id="KW-1185">Reference proteome</keyword>
<dbReference type="Proteomes" id="UP001307839">
    <property type="component" value="Unassembled WGS sequence"/>
</dbReference>
<organism evidence="2 3">
    <name type="scientific">Pseudomonas auratipiscis</name>
    <dbReference type="NCBI Taxonomy" id="3115853"/>
    <lineage>
        <taxon>Bacteria</taxon>
        <taxon>Pseudomonadati</taxon>
        <taxon>Pseudomonadota</taxon>
        <taxon>Gammaproteobacteria</taxon>
        <taxon>Pseudomonadales</taxon>
        <taxon>Pseudomonadaceae</taxon>
        <taxon>Pseudomonas</taxon>
    </lineage>
</organism>
<dbReference type="AlphaFoldDB" id="A0AB35WNY8"/>
<proteinExistence type="predicted"/>
<evidence type="ECO:0000313" key="2">
    <source>
        <dbReference type="EMBL" id="MEE1865124.1"/>
    </source>
</evidence>
<comment type="caution">
    <text evidence="2">The sequence shown here is derived from an EMBL/GenBank/DDBJ whole genome shotgun (WGS) entry which is preliminary data.</text>
</comment>
<feature type="region of interest" description="Disordered" evidence="1">
    <location>
        <begin position="1"/>
        <end position="66"/>
    </location>
</feature>
<dbReference type="RefSeq" id="WP_136476434.1">
    <property type="nucleotide sequence ID" value="NZ_JAZDCU010000001.1"/>
</dbReference>
<reference evidence="2 3" key="1">
    <citation type="submission" date="2024-01" db="EMBL/GenBank/DDBJ databases">
        <title>Unpublished Manusciprt.</title>
        <authorList>
            <person name="Duman M."/>
            <person name="Valdes E.G."/>
            <person name="Ajmi N."/>
            <person name="Altun S."/>
            <person name="Saticioglu I.B."/>
        </authorList>
    </citation>
    <scope>NUCLEOTIDE SEQUENCE [LARGE SCALE GENOMIC DNA]</scope>
    <source>
        <strain evidence="2 3">120P</strain>
    </source>
</reference>
<name>A0AB35WNY8_9PSED</name>
<accession>A0AB35WNY8</accession>
<sequence>MDIDENAPGNTSQQGVGGKTDSESGHDPKHKEGEIPLPADDQAPVEKELADVEANNSVSSEHPEPR</sequence>
<feature type="compositionally biased region" description="Basic and acidic residues" evidence="1">
    <location>
        <begin position="20"/>
        <end position="34"/>
    </location>
</feature>